<proteinExistence type="predicted"/>
<feature type="compositionally biased region" description="Basic and acidic residues" evidence="1">
    <location>
        <begin position="13"/>
        <end position="26"/>
    </location>
</feature>
<evidence type="ECO:0000256" key="1">
    <source>
        <dbReference type="SAM" id="MobiDB-lite"/>
    </source>
</evidence>
<protein>
    <submittedName>
        <fullName evidence="2">Uncharacterized protein</fullName>
    </submittedName>
</protein>
<gene>
    <name evidence="2" type="ORF">cyc_00859</name>
</gene>
<keyword evidence="3" id="KW-1185">Reference proteome</keyword>
<dbReference type="InParanoid" id="A0A1D3CUS8"/>
<evidence type="ECO:0000313" key="2">
    <source>
        <dbReference type="EMBL" id="OEH74925.1"/>
    </source>
</evidence>
<dbReference type="AlphaFoldDB" id="A0A1D3CUS8"/>
<reference evidence="2 3" key="1">
    <citation type="journal article" date="2016" name="BMC Genomics">
        <title>Comparative genomics reveals Cyclospora cayetanensis possesses coccidia-like metabolism and invasion components but unique surface antigens.</title>
        <authorList>
            <person name="Liu S."/>
            <person name="Wang L."/>
            <person name="Zheng H."/>
            <person name="Xu Z."/>
            <person name="Roellig D.M."/>
            <person name="Li N."/>
            <person name="Frace M.A."/>
            <person name="Tang K."/>
            <person name="Arrowood M.J."/>
            <person name="Moss D.M."/>
            <person name="Zhang L."/>
            <person name="Feng Y."/>
            <person name="Xiao L."/>
        </authorList>
    </citation>
    <scope>NUCLEOTIDE SEQUENCE [LARGE SCALE GENOMIC DNA]</scope>
    <source>
        <strain evidence="2 3">CHN_HEN01</strain>
    </source>
</reference>
<dbReference type="EMBL" id="JROU02001874">
    <property type="protein sequence ID" value="OEH74925.1"/>
    <property type="molecule type" value="Genomic_DNA"/>
</dbReference>
<feature type="compositionally biased region" description="Pro residues" evidence="1">
    <location>
        <begin position="27"/>
        <end position="38"/>
    </location>
</feature>
<feature type="region of interest" description="Disordered" evidence="1">
    <location>
        <begin position="1"/>
        <end position="51"/>
    </location>
</feature>
<dbReference type="Proteomes" id="UP000095192">
    <property type="component" value="Unassembled WGS sequence"/>
</dbReference>
<comment type="caution">
    <text evidence="2">The sequence shown here is derived from an EMBL/GenBank/DDBJ whole genome shotgun (WGS) entry which is preliminary data.</text>
</comment>
<feature type="compositionally biased region" description="Polar residues" evidence="1">
    <location>
        <begin position="1"/>
        <end position="10"/>
    </location>
</feature>
<name>A0A1D3CUS8_9EIME</name>
<organism evidence="2 3">
    <name type="scientific">Cyclospora cayetanensis</name>
    <dbReference type="NCBI Taxonomy" id="88456"/>
    <lineage>
        <taxon>Eukaryota</taxon>
        <taxon>Sar</taxon>
        <taxon>Alveolata</taxon>
        <taxon>Apicomplexa</taxon>
        <taxon>Conoidasida</taxon>
        <taxon>Coccidia</taxon>
        <taxon>Eucoccidiorida</taxon>
        <taxon>Eimeriorina</taxon>
        <taxon>Eimeriidae</taxon>
        <taxon>Cyclospora</taxon>
    </lineage>
</organism>
<sequence>MWSLLGYSNTPEEETKPSDSDEKAPEEQPPAPEGPPATPTTGGGGIWSWFGYDETPAERETAPQVGFFVKVQQHVIHDAVSFPVAFEGHINAAEPPA</sequence>
<accession>A0A1D3CUS8</accession>
<dbReference type="VEuPathDB" id="ToxoDB:cyc_00859"/>
<evidence type="ECO:0000313" key="3">
    <source>
        <dbReference type="Proteomes" id="UP000095192"/>
    </source>
</evidence>